<feature type="domain" description="Uncharacterized protein TP-0789" evidence="3">
    <location>
        <begin position="63"/>
        <end position="244"/>
    </location>
</feature>
<protein>
    <submittedName>
        <fullName evidence="4">Outer membrane lipoprotein-sorting protein</fullName>
    </submittedName>
</protein>
<evidence type="ECO:0000256" key="2">
    <source>
        <dbReference type="SAM" id="SignalP"/>
    </source>
</evidence>
<feature type="signal peptide" evidence="2">
    <location>
        <begin position="1"/>
        <end position="16"/>
    </location>
</feature>
<keyword evidence="4" id="KW-0449">Lipoprotein</keyword>
<dbReference type="SUPFAM" id="SSF89392">
    <property type="entry name" value="Prokaryotic lipoproteins and lipoprotein localization factors"/>
    <property type="match status" value="1"/>
</dbReference>
<dbReference type="Gene3D" id="2.50.20.10">
    <property type="entry name" value="Lipoprotein localisation LolA/LolB/LppX"/>
    <property type="match status" value="2"/>
</dbReference>
<dbReference type="KEGG" id="uam:UABAM_00633"/>
<dbReference type="PANTHER" id="PTHR37507:SF2">
    <property type="entry name" value="SPORULATION PROTEIN YDCC"/>
    <property type="match status" value="1"/>
</dbReference>
<feature type="chain" id="PRO_5024980017" evidence="2">
    <location>
        <begin position="17"/>
        <end position="498"/>
    </location>
</feature>
<dbReference type="InterPro" id="IPR033399">
    <property type="entry name" value="TP_0789-like"/>
</dbReference>
<dbReference type="AlphaFoldDB" id="A0A5S9IJP1"/>
<evidence type="ECO:0000259" key="3">
    <source>
        <dbReference type="Pfam" id="PF17131"/>
    </source>
</evidence>
<organism evidence="4 5">
    <name type="scientific">Uabimicrobium amorphum</name>
    <dbReference type="NCBI Taxonomy" id="2596890"/>
    <lineage>
        <taxon>Bacteria</taxon>
        <taxon>Pseudomonadati</taxon>
        <taxon>Planctomycetota</taxon>
        <taxon>Candidatus Uabimicrobiia</taxon>
        <taxon>Candidatus Uabimicrobiales</taxon>
        <taxon>Candidatus Uabimicrobiaceae</taxon>
        <taxon>Candidatus Uabimicrobium</taxon>
    </lineage>
</organism>
<dbReference type="RefSeq" id="WP_151966539.1">
    <property type="nucleotide sequence ID" value="NZ_AP019860.1"/>
</dbReference>
<keyword evidence="1 2" id="KW-0732">Signal</keyword>
<dbReference type="Proteomes" id="UP000326354">
    <property type="component" value="Chromosome"/>
</dbReference>
<name>A0A5S9IJP1_UABAM</name>
<dbReference type="Pfam" id="PF17131">
    <property type="entry name" value="LolA_like"/>
    <property type="match status" value="2"/>
</dbReference>
<dbReference type="CDD" id="cd16329">
    <property type="entry name" value="LolA_like"/>
    <property type="match status" value="2"/>
</dbReference>
<dbReference type="InterPro" id="IPR029046">
    <property type="entry name" value="LolA/LolB/LppX"/>
</dbReference>
<evidence type="ECO:0000313" key="4">
    <source>
        <dbReference type="EMBL" id="BBM82290.1"/>
    </source>
</evidence>
<accession>A0A5S9IJP1</accession>
<keyword evidence="5" id="KW-1185">Reference proteome</keyword>
<dbReference type="OrthoDB" id="9803781at2"/>
<evidence type="ECO:0000256" key="1">
    <source>
        <dbReference type="ARBA" id="ARBA00022729"/>
    </source>
</evidence>
<dbReference type="PANTHER" id="PTHR37507">
    <property type="entry name" value="SPORULATION PROTEIN YDCC"/>
    <property type="match status" value="1"/>
</dbReference>
<gene>
    <name evidence="4" type="ORF">UABAM_00633</name>
</gene>
<feature type="domain" description="Uncharacterized protein TP-0789" evidence="3">
    <location>
        <begin position="307"/>
        <end position="490"/>
    </location>
</feature>
<proteinExistence type="predicted"/>
<reference evidence="4 5" key="1">
    <citation type="submission" date="2019-08" db="EMBL/GenBank/DDBJ databases">
        <title>Complete genome sequence of Candidatus Uab amorphum.</title>
        <authorList>
            <person name="Shiratori T."/>
            <person name="Suzuki S."/>
            <person name="Kakizawa Y."/>
            <person name="Ishida K."/>
        </authorList>
    </citation>
    <scope>NUCLEOTIDE SEQUENCE [LARGE SCALE GENOMIC DNA]</scope>
    <source>
        <strain evidence="4 5">SRT547</strain>
    </source>
</reference>
<sequence>MRSFLFVLLCTTLTFAAPNATALVKKADLLIRGEKSSEQHVSFSVIRANKKVDRTMMVYLKGKNYSFTHILKPIKDKNTVILKRNSDMWMYTPAVRKEIKIPVSMMHESVLGSDFTYDDIMRESTFTDDYSHKLVGKSPSMEKTHGTVYIIDLAPLPGRAVAYKKLRMWIRTSDGNMLRVQYYNDDLKVQRILSLEDIASVGDRSIPTKWTMVDNSVKGNMTVYRILGARYNKMENEDIFNKRSILSPPNPTLDTQAEKLPDATALVKKADLLIRGEKSSNQYVNFEVRRSGKDPVKRKMGVYLKGRDYSFTHVLAPIKDRDITILKRHQDMWTYTPKIRKQIRIPVAQMHESVLGSDFTYDDIMRESTFTDDYSHKIIGTSKAFAKKYGTVYVLELTPLPGRAIAYRQLRMWIRELDGNMVRVQYYNDDLQVTRIMDLTDIREVGGRSIPTKWVMFDVQKKGNYTLYNIQNAKYNEDMKDSTFEQRSLAEPPQAVWK</sequence>
<dbReference type="InterPro" id="IPR052944">
    <property type="entry name" value="Sporulation_related"/>
</dbReference>
<dbReference type="EMBL" id="AP019860">
    <property type="protein sequence ID" value="BBM82290.1"/>
    <property type="molecule type" value="Genomic_DNA"/>
</dbReference>
<evidence type="ECO:0000313" key="5">
    <source>
        <dbReference type="Proteomes" id="UP000326354"/>
    </source>
</evidence>